<feature type="domain" description="TGS" evidence="5">
    <location>
        <begin position="423"/>
        <end position="484"/>
    </location>
</feature>
<evidence type="ECO:0000256" key="1">
    <source>
        <dbReference type="ARBA" id="ARBA00007476"/>
    </source>
</evidence>
<evidence type="ECO:0000259" key="4">
    <source>
        <dbReference type="PROSITE" id="PS51831"/>
    </source>
</evidence>
<dbReference type="Pfam" id="PF02824">
    <property type="entry name" value="TGS"/>
    <property type="match status" value="1"/>
</dbReference>
<dbReference type="FunFam" id="3.10.20.30:FF:000002">
    <property type="entry name" value="GTP pyrophosphokinase (RelA/SpoT)"/>
    <property type="match status" value="1"/>
</dbReference>
<dbReference type="PROSITE" id="PS51880">
    <property type="entry name" value="TGS"/>
    <property type="match status" value="1"/>
</dbReference>
<dbReference type="GO" id="GO:0015969">
    <property type="term" value="P:guanosine tetraphosphate metabolic process"/>
    <property type="evidence" value="ECO:0007669"/>
    <property type="project" value="InterPro"/>
</dbReference>
<dbReference type="Gene3D" id="3.10.20.30">
    <property type="match status" value="1"/>
</dbReference>
<dbReference type="EMBL" id="MEWU01000033">
    <property type="protein sequence ID" value="OGC82926.1"/>
    <property type="molecule type" value="Genomic_DNA"/>
</dbReference>
<dbReference type="InterPro" id="IPR003607">
    <property type="entry name" value="HD/PDEase_dom"/>
</dbReference>
<accession>A0A1F4XMQ5</accession>
<protein>
    <recommendedName>
        <fullName evidence="8">TGS domain-containing protein</fullName>
    </recommendedName>
</protein>
<dbReference type="Pfam" id="PF04607">
    <property type="entry name" value="RelA_SpoT"/>
    <property type="match status" value="1"/>
</dbReference>
<sequence>MESVKEILTRMGAPTKEDLELVEKAYNFAAEAHKEHKRFSGEPYLVHLVETAKGLAGLGMGAKTVAAGLLHDCIEDANIKPETIEAEFGKEIRFLVEGVTKLGRLKYRGAERHRESLRKLLVATGKDARVLIIKLMDRLHNMRTLRHVPEEKRTRIALETLEIYAAIAHRLGMGMVRRQLEDLSFENAFPKEFAETKKLLAEKSKETFERLEKMSRTLRKEVAKEGMTGFHSDYRVKGLYSLWRKLERKGGDIDKIYDTAALRVIVKDIPDCYRVLGLVNNLWQPLPNKIKDYIAFPKPNGYQSLHTTVFSGDGGIVEVQIRTEEMHREAEFGITAHVIYKEGEFPDSPGARAGGGKQSSFDWIKSLIPSFRKMTPTPAADKKDDPKRARYGAQGGPEWLEDLSEDSEDPDFETTLKTDIFTARVFIFTPTGDVVDLPTNSSPIDFAYAIHSDIGDHTFGAKVNGKLVSLDTTLHNGDIVEIQTKKTAKPKQKWLDIAKTTLARRHIRMAIEKETTSTTHNKHKKK</sequence>
<dbReference type="PANTHER" id="PTHR21262">
    <property type="entry name" value="GUANOSINE-3',5'-BIS DIPHOSPHATE 3'-PYROPHOSPHOHYDROLASE"/>
    <property type="match status" value="1"/>
</dbReference>
<evidence type="ECO:0000259" key="5">
    <source>
        <dbReference type="PROSITE" id="PS51880"/>
    </source>
</evidence>
<gene>
    <name evidence="6" type="ORF">A3D68_01980</name>
</gene>
<dbReference type="InterPro" id="IPR006674">
    <property type="entry name" value="HD_domain"/>
</dbReference>
<keyword evidence="2" id="KW-0694">RNA-binding</keyword>
<dbReference type="PANTHER" id="PTHR21262:SF31">
    <property type="entry name" value="GTP PYROPHOSPHOKINASE"/>
    <property type="match status" value="1"/>
</dbReference>
<evidence type="ECO:0000313" key="7">
    <source>
        <dbReference type="Proteomes" id="UP000177564"/>
    </source>
</evidence>
<feature type="compositionally biased region" description="Acidic residues" evidence="3">
    <location>
        <begin position="399"/>
        <end position="409"/>
    </location>
</feature>
<dbReference type="InterPro" id="IPR033655">
    <property type="entry name" value="TGS_RelA/SpoT"/>
</dbReference>
<dbReference type="AlphaFoldDB" id="A0A1F4XMQ5"/>
<comment type="similarity">
    <text evidence="1">Belongs to the RelA/SpoT family.</text>
</comment>
<dbReference type="Pfam" id="PF13328">
    <property type="entry name" value="HD_4"/>
    <property type="match status" value="1"/>
</dbReference>
<dbReference type="CDD" id="cd00077">
    <property type="entry name" value="HDc"/>
    <property type="match status" value="1"/>
</dbReference>
<dbReference type="InterPro" id="IPR004095">
    <property type="entry name" value="TGS"/>
</dbReference>
<evidence type="ECO:0000256" key="3">
    <source>
        <dbReference type="SAM" id="MobiDB-lite"/>
    </source>
</evidence>
<dbReference type="Gene3D" id="3.30.460.10">
    <property type="entry name" value="Beta Polymerase, domain 2"/>
    <property type="match status" value="1"/>
</dbReference>
<dbReference type="InterPro" id="IPR043519">
    <property type="entry name" value="NT_sf"/>
</dbReference>
<dbReference type="Gene3D" id="1.10.3210.10">
    <property type="entry name" value="Hypothetical protein af1432"/>
    <property type="match status" value="1"/>
</dbReference>
<dbReference type="SUPFAM" id="SSF109604">
    <property type="entry name" value="HD-domain/PDEase-like"/>
    <property type="match status" value="1"/>
</dbReference>
<comment type="caution">
    <text evidence="6">The sequence shown here is derived from an EMBL/GenBank/DDBJ whole genome shotgun (WGS) entry which is preliminary data.</text>
</comment>
<dbReference type="SUPFAM" id="SSF81271">
    <property type="entry name" value="TGS-like"/>
    <property type="match status" value="1"/>
</dbReference>
<dbReference type="GO" id="GO:0005886">
    <property type="term" value="C:plasma membrane"/>
    <property type="evidence" value="ECO:0007669"/>
    <property type="project" value="TreeGrafter"/>
</dbReference>
<feature type="domain" description="HD" evidence="4">
    <location>
        <begin position="44"/>
        <end position="142"/>
    </location>
</feature>
<name>A0A1F4XMQ5_9BACT</name>
<dbReference type="Proteomes" id="UP000177564">
    <property type="component" value="Unassembled WGS sequence"/>
</dbReference>
<dbReference type="PROSITE" id="PS51831">
    <property type="entry name" value="HD"/>
    <property type="match status" value="1"/>
</dbReference>
<dbReference type="SMART" id="SM00954">
    <property type="entry name" value="RelA_SpoT"/>
    <property type="match status" value="1"/>
</dbReference>
<dbReference type="PROSITE" id="PS50889">
    <property type="entry name" value="S4"/>
    <property type="match status" value="1"/>
</dbReference>
<organism evidence="6 7">
    <name type="scientific">Candidatus Adlerbacteria bacterium RIFCSPHIGHO2_02_FULL_52_17</name>
    <dbReference type="NCBI Taxonomy" id="1797240"/>
    <lineage>
        <taxon>Bacteria</taxon>
        <taxon>Candidatus Adleribacteriota</taxon>
    </lineage>
</organism>
<dbReference type="SUPFAM" id="SSF81301">
    <property type="entry name" value="Nucleotidyltransferase"/>
    <property type="match status" value="1"/>
</dbReference>
<dbReference type="GO" id="GO:0003723">
    <property type="term" value="F:RNA binding"/>
    <property type="evidence" value="ECO:0007669"/>
    <property type="project" value="UniProtKB-KW"/>
</dbReference>
<dbReference type="FunFam" id="1.10.3210.10:FF:000001">
    <property type="entry name" value="GTP pyrophosphokinase RelA"/>
    <property type="match status" value="1"/>
</dbReference>
<dbReference type="InterPro" id="IPR007685">
    <property type="entry name" value="RelA_SpoT"/>
</dbReference>
<feature type="region of interest" description="Disordered" evidence="3">
    <location>
        <begin position="374"/>
        <end position="409"/>
    </location>
</feature>
<evidence type="ECO:0000313" key="6">
    <source>
        <dbReference type="EMBL" id="OGC82926.1"/>
    </source>
</evidence>
<proteinExistence type="inferred from homology"/>
<evidence type="ECO:0008006" key="8">
    <source>
        <dbReference type="Google" id="ProtNLM"/>
    </source>
</evidence>
<dbReference type="CDD" id="cd01668">
    <property type="entry name" value="TGS_RSH"/>
    <property type="match status" value="1"/>
</dbReference>
<dbReference type="CDD" id="cd05399">
    <property type="entry name" value="NT_Rel-Spo_like"/>
    <property type="match status" value="1"/>
</dbReference>
<reference evidence="6 7" key="1">
    <citation type="journal article" date="2016" name="Nat. Commun.">
        <title>Thousands of microbial genomes shed light on interconnected biogeochemical processes in an aquifer system.</title>
        <authorList>
            <person name="Anantharaman K."/>
            <person name="Brown C.T."/>
            <person name="Hug L.A."/>
            <person name="Sharon I."/>
            <person name="Castelle C.J."/>
            <person name="Probst A.J."/>
            <person name="Thomas B.C."/>
            <person name="Singh A."/>
            <person name="Wilkins M.J."/>
            <person name="Karaoz U."/>
            <person name="Brodie E.L."/>
            <person name="Williams K.H."/>
            <person name="Hubbard S.S."/>
            <person name="Banfield J.F."/>
        </authorList>
    </citation>
    <scope>NUCLEOTIDE SEQUENCE [LARGE SCALE GENOMIC DNA]</scope>
</reference>
<evidence type="ECO:0000256" key="2">
    <source>
        <dbReference type="PROSITE-ProRule" id="PRU00182"/>
    </source>
</evidence>
<dbReference type="STRING" id="1797240.A3D68_01980"/>
<dbReference type="InterPro" id="IPR012676">
    <property type="entry name" value="TGS-like"/>
</dbReference>
<dbReference type="InterPro" id="IPR012675">
    <property type="entry name" value="Beta-grasp_dom_sf"/>
</dbReference>
<dbReference type="SMART" id="SM00471">
    <property type="entry name" value="HDc"/>
    <property type="match status" value="1"/>
</dbReference>